<name>A0A2P5DQC8_PARAD</name>
<dbReference type="Pfam" id="PF02201">
    <property type="entry name" value="SWIB"/>
    <property type="match status" value="1"/>
</dbReference>
<evidence type="ECO:0000313" key="6">
    <source>
        <dbReference type="EMBL" id="PON75504.1"/>
    </source>
</evidence>
<evidence type="ECO:0000259" key="5">
    <source>
        <dbReference type="PROSITE" id="PS51925"/>
    </source>
</evidence>
<dbReference type="Pfam" id="PF22908">
    <property type="entry name" value="PHD_NSD"/>
    <property type="match status" value="1"/>
</dbReference>
<dbReference type="SUPFAM" id="SSF57903">
    <property type="entry name" value="FYVE/PHD zinc finger"/>
    <property type="match status" value="1"/>
</dbReference>
<dbReference type="Gene3D" id="3.90.70.200">
    <property type="entry name" value="Plus-3 domain"/>
    <property type="match status" value="1"/>
</dbReference>
<feature type="domain" description="Plus3" evidence="4">
    <location>
        <begin position="354"/>
        <end position="478"/>
    </location>
</feature>
<dbReference type="Proteomes" id="UP000237105">
    <property type="component" value="Unassembled WGS sequence"/>
</dbReference>
<keyword evidence="7" id="KW-1185">Reference proteome</keyword>
<dbReference type="Pfam" id="PF03126">
    <property type="entry name" value="Plus-3"/>
    <property type="match status" value="1"/>
</dbReference>
<evidence type="ECO:0000259" key="4">
    <source>
        <dbReference type="PROSITE" id="PS51360"/>
    </source>
</evidence>
<dbReference type="GO" id="GO:0003677">
    <property type="term" value="F:DNA binding"/>
    <property type="evidence" value="ECO:0007669"/>
    <property type="project" value="InterPro"/>
</dbReference>
<dbReference type="STRING" id="3476.A0A2P5DQC8"/>
<dbReference type="InterPro" id="IPR004343">
    <property type="entry name" value="Plus-3_dom"/>
</dbReference>
<dbReference type="GO" id="GO:0008270">
    <property type="term" value="F:zinc ion binding"/>
    <property type="evidence" value="ECO:0007669"/>
    <property type="project" value="UniProtKB-KW"/>
</dbReference>
<dbReference type="SMART" id="SM00719">
    <property type="entry name" value="Plus3"/>
    <property type="match status" value="1"/>
</dbReference>
<feature type="domain" description="DM2" evidence="5">
    <location>
        <begin position="216"/>
        <end position="296"/>
    </location>
</feature>
<dbReference type="PANTHER" id="PTHR46851">
    <property type="entry name" value="OS01G0884500 PROTEIN"/>
    <property type="match status" value="1"/>
</dbReference>
<dbReference type="SMART" id="SM00249">
    <property type="entry name" value="PHD"/>
    <property type="match status" value="1"/>
</dbReference>
<protein>
    <submittedName>
        <fullName evidence="6">Zinc finger, PHD-type domain containing protein</fullName>
    </submittedName>
</protein>
<gene>
    <name evidence="6" type="ORF">PanWU01x14_041290</name>
</gene>
<dbReference type="InterPro" id="IPR036885">
    <property type="entry name" value="SWIB_MDM2_dom_sf"/>
</dbReference>
<evidence type="ECO:0000256" key="3">
    <source>
        <dbReference type="ARBA" id="ARBA00022833"/>
    </source>
</evidence>
<dbReference type="PANTHER" id="PTHR46851:SF22">
    <property type="entry name" value="ZINC ION BINDING _ DNA BINDING PROTEIN"/>
    <property type="match status" value="1"/>
</dbReference>
<dbReference type="InterPro" id="IPR003121">
    <property type="entry name" value="SWIB_MDM2_domain"/>
</dbReference>
<reference evidence="7" key="1">
    <citation type="submission" date="2016-06" db="EMBL/GenBank/DDBJ databases">
        <title>Parallel loss of symbiosis genes in relatives of nitrogen-fixing non-legume Parasponia.</title>
        <authorList>
            <person name="Van Velzen R."/>
            <person name="Holmer R."/>
            <person name="Bu F."/>
            <person name="Rutten L."/>
            <person name="Van Zeijl A."/>
            <person name="Liu W."/>
            <person name="Santuari L."/>
            <person name="Cao Q."/>
            <person name="Sharma T."/>
            <person name="Shen D."/>
            <person name="Roswanjaya Y."/>
            <person name="Wardhani T."/>
            <person name="Kalhor M.S."/>
            <person name="Jansen J."/>
            <person name="Van den Hoogen J."/>
            <person name="Gungor B."/>
            <person name="Hartog M."/>
            <person name="Hontelez J."/>
            <person name="Verver J."/>
            <person name="Yang W.-C."/>
            <person name="Schijlen E."/>
            <person name="Repin R."/>
            <person name="Schilthuizen M."/>
            <person name="Schranz E."/>
            <person name="Heidstra R."/>
            <person name="Miyata K."/>
            <person name="Fedorova E."/>
            <person name="Kohlen W."/>
            <person name="Bisseling T."/>
            <person name="Smit S."/>
            <person name="Geurts R."/>
        </authorList>
    </citation>
    <scope>NUCLEOTIDE SEQUENCE [LARGE SCALE GENOMIC DNA]</scope>
    <source>
        <strain evidence="7">cv. WU1-14</strain>
    </source>
</reference>
<dbReference type="PROSITE" id="PS51925">
    <property type="entry name" value="SWIB_MDM2"/>
    <property type="match status" value="1"/>
</dbReference>
<comment type="caution">
    <text evidence="6">The sequence shown here is derived from an EMBL/GenBank/DDBJ whole genome shotgun (WGS) entry which is preliminary data.</text>
</comment>
<dbReference type="InterPro" id="IPR011011">
    <property type="entry name" value="Znf_FYVE_PHD"/>
</dbReference>
<dbReference type="Gene3D" id="1.10.245.10">
    <property type="entry name" value="SWIB/MDM2 domain"/>
    <property type="match status" value="1"/>
</dbReference>
<dbReference type="InterPro" id="IPR013083">
    <property type="entry name" value="Znf_RING/FYVE/PHD"/>
</dbReference>
<dbReference type="AlphaFoldDB" id="A0A2P5DQC8"/>
<dbReference type="InterPro" id="IPR045894">
    <property type="entry name" value="At5g08430-like"/>
</dbReference>
<dbReference type="PROSITE" id="PS51360">
    <property type="entry name" value="PLUS3"/>
    <property type="match status" value="1"/>
</dbReference>
<accession>A0A2P5DQC8</accession>
<dbReference type="SUPFAM" id="SSF47592">
    <property type="entry name" value="SWIB/MDM2 domain"/>
    <property type="match status" value="1"/>
</dbReference>
<dbReference type="InterPro" id="IPR036128">
    <property type="entry name" value="Plus3-like_sf"/>
</dbReference>
<dbReference type="CDD" id="cd15568">
    <property type="entry name" value="PHD5_NSD"/>
    <property type="match status" value="1"/>
</dbReference>
<keyword evidence="2" id="KW-0863">Zinc-finger</keyword>
<keyword evidence="3" id="KW-0862">Zinc</keyword>
<evidence type="ECO:0000256" key="2">
    <source>
        <dbReference type="ARBA" id="ARBA00022771"/>
    </source>
</evidence>
<dbReference type="InterPro" id="IPR055198">
    <property type="entry name" value="NSD_PHD"/>
</dbReference>
<dbReference type="EMBL" id="JXTB01000023">
    <property type="protein sequence ID" value="PON75504.1"/>
    <property type="molecule type" value="Genomic_DNA"/>
</dbReference>
<sequence>MKTYERKRKSKINKETEAEDWCFGCKDGGELLICDYGDCLKVYHPDCVGKDESCLETGERWICGRHSCLMCSKTPKFQCFCCPNAVCAKCISSADFVHVRGENGFCSECLELVLLGEQDEAYDADGVRIDFGDRETFEGLFKEYWEIIKQKEGLTMDDIHDANTKLKKNENQRQGRVSKRFGGRQEDVDFIIVESDNGEEKPKPLGQSKRSKKQEFIGWGSKPLIEFLKSIGKDTTKQVSQCEVDSIIKEYIQEKNLLHPENKHKVLCDERLYSLFRKKSFGKKKIYFLLEAHFVENLDESESNEYIDVDAQDLCNKGENISMACKKQRIVSSDKKNIQEEEVDATVKLSCFASIVPDNVKLVYLRKSLVEELFKQSENFEEKVVGSFIRVKTDPRDYLQKNSHQLFPVTGVKRSSVGEITLKVSSIIEGLRTCMLSDSDFTEEECQDLKEKIERGELEKLTIVELEEKAKSLHEDITKHAFLMLPDPTGIAEELKRPKKFDALVLVV</sequence>
<keyword evidence="1" id="KW-0479">Metal-binding</keyword>
<proteinExistence type="predicted"/>
<dbReference type="OrthoDB" id="1870062at2759"/>
<evidence type="ECO:0000256" key="1">
    <source>
        <dbReference type="ARBA" id="ARBA00022723"/>
    </source>
</evidence>
<evidence type="ECO:0000313" key="7">
    <source>
        <dbReference type="Proteomes" id="UP000237105"/>
    </source>
</evidence>
<dbReference type="CDD" id="cd10567">
    <property type="entry name" value="SWIB-MDM2_like"/>
    <property type="match status" value="1"/>
</dbReference>
<dbReference type="InterPro" id="IPR001965">
    <property type="entry name" value="Znf_PHD"/>
</dbReference>
<dbReference type="SUPFAM" id="SSF159042">
    <property type="entry name" value="Plus3-like"/>
    <property type="match status" value="1"/>
</dbReference>
<dbReference type="Gene3D" id="3.30.40.10">
    <property type="entry name" value="Zinc/RING finger domain, C3HC4 (zinc finger)"/>
    <property type="match status" value="1"/>
</dbReference>
<organism evidence="6 7">
    <name type="scientific">Parasponia andersonii</name>
    <name type="common">Sponia andersonii</name>
    <dbReference type="NCBI Taxonomy" id="3476"/>
    <lineage>
        <taxon>Eukaryota</taxon>
        <taxon>Viridiplantae</taxon>
        <taxon>Streptophyta</taxon>
        <taxon>Embryophyta</taxon>
        <taxon>Tracheophyta</taxon>
        <taxon>Spermatophyta</taxon>
        <taxon>Magnoliopsida</taxon>
        <taxon>eudicotyledons</taxon>
        <taxon>Gunneridae</taxon>
        <taxon>Pentapetalae</taxon>
        <taxon>rosids</taxon>
        <taxon>fabids</taxon>
        <taxon>Rosales</taxon>
        <taxon>Cannabaceae</taxon>
        <taxon>Parasponia</taxon>
    </lineage>
</organism>